<organism evidence="1">
    <name type="scientific">Arundo donax</name>
    <name type="common">Giant reed</name>
    <name type="synonym">Donax arundinaceus</name>
    <dbReference type="NCBI Taxonomy" id="35708"/>
    <lineage>
        <taxon>Eukaryota</taxon>
        <taxon>Viridiplantae</taxon>
        <taxon>Streptophyta</taxon>
        <taxon>Embryophyta</taxon>
        <taxon>Tracheophyta</taxon>
        <taxon>Spermatophyta</taxon>
        <taxon>Magnoliopsida</taxon>
        <taxon>Liliopsida</taxon>
        <taxon>Poales</taxon>
        <taxon>Poaceae</taxon>
        <taxon>PACMAD clade</taxon>
        <taxon>Arundinoideae</taxon>
        <taxon>Arundineae</taxon>
        <taxon>Arundo</taxon>
    </lineage>
</organism>
<proteinExistence type="predicted"/>
<name>A0A0A9EXT6_ARUDO</name>
<accession>A0A0A9EXT6</accession>
<protein>
    <submittedName>
        <fullName evidence="1">Uncharacterized protein</fullName>
    </submittedName>
</protein>
<sequence>MFSKVAKATSGIPQLAWTLRRQLKWNVVAILPEASIWYATVRALE</sequence>
<evidence type="ECO:0000313" key="1">
    <source>
        <dbReference type="EMBL" id="JAE03794.1"/>
    </source>
</evidence>
<dbReference type="EMBL" id="GBRH01194102">
    <property type="protein sequence ID" value="JAE03794.1"/>
    <property type="molecule type" value="Transcribed_RNA"/>
</dbReference>
<reference evidence="1" key="1">
    <citation type="submission" date="2014-09" db="EMBL/GenBank/DDBJ databases">
        <authorList>
            <person name="Magalhaes I.L.F."/>
            <person name="Oliveira U."/>
            <person name="Santos F.R."/>
            <person name="Vidigal T.H.D.A."/>
            <person name="Brescovit A.D."/>
            <person name="Santos A.J."/>
        </authorList>
    </citation>
    <scope>NUCLEOTIDE SEQUENCE</scope>
    <source>
        <tissue evidence="1">Shoot tissue taken approximately 20 cm above the soil surface</tissue>
    </source>
</reference>
<dbReference type="AlphaFoldDB" id="A0A0A9EXT6"/>
<reference evidence="1" key="2">
    <citation type="journal article" date="2015" name="Data Brief">
        <title>Shoot transcriptome of the giant reed, Arundo donax.</title>
        <authorList>
            <person name="Barrero R.A."/>
            <person name="Guerrero F.D."/>
            <person name="Moolhuijzen P."/>
            <person name="Goolsby J.A."/>
            <person name="Tidwell J."/>
            <person name="Bellgard S.E."/>
            <person name="Bellgard M.I."/>
        </authorList>
    </citation>
    <scope>NUCLEOTIDE SEQUENCE</scope>
    <source>
        <tissue evidence="1">Shoot tissue taken approximately 20 cm above the soil surface</tissue>
    </source>
</reference>